<organism evidence="2 3">
    <name type="scientific">Trichonephila clavata</name>
    <name type="common">Joro spider</name>
    <name type="synonym">Nephila clavata</name>
    <dbReference type="NCBI Taxonomy" id="2740835"/>
    <lineage>
        <taxon>Eukaryota</taxon>
        <taxon>Metazoa</taxon>
        <taxon>Ecdysozoa</taxon>
        <taxon>Arthropoda</taxon>
        <taxon>Chelicerata</taxon>
        <taxon>Arachnida</taxon>
        <taxon>Araneae</taxon>
        <taxon>Araneomorphae</taxon>
        <taxon>Entelegynae</taxon>
        <taxon>Araneoidea</taxon>
        <taxon>Nephilidae</taxon>
        <taxon>Trichonephila</taxon>
    </lineage>
</organism>
<feature type="domain" description="AB hydrolase-1" evidence="1">
    <location>
        <begin position="103"/>
        <end position="137"/>
    </location>
</feature>
<dbReference type="Pfam" id="PF00561">
    <property type="entry name" value="Abhydrolase_1"/>
    <property type="match status" value="1"/>
</dbReference>
<name>A0A8X6H8F3_TRICU</name>
<evidence type="ECO:0000259" key="1">
    <source>
        <dbReference type="Pfam" id="PF00561"/>
    </source>
</evidence>
<dbReference type="Proteomes" id="UP000887116">
    <property type="component" value="Unassembled WGS sequence"/>
</dbReference>
<protein>
    <recommendedName>
        <fullName evidence="1">AB hydrolase-1 domain-containing protein</fullName>
    </recommendedName>
</protein>
<sequence>MFLQRAHYGFYFPSLNLRSSNLAFKRLACSSQGNTENNGVKKNDDLNFPEKTVSFYSCENIYENWKKQRKFYRIPKSGIFANIQYVDTFEPKTSNDGKQPLTVMCIHGIPGNYGVFSHLIKALADKGVRVIVPNFPGKVNILLLCEYFRYFFKSIL</sequence>
<dbReference type="SUPFAM" id="SSF53474">
    <property type="entry name" value="alpha/beta-Hydrolases"/>
    <property type="match status" value="1"/>
</dbReference>
<dbReference type="OrthoDB" id="6431331at2759"/>
<dbReference type="InterPro" id="IPR029058">
    <property type="entry name" value="AB_hydrolase_fold"/>
</dbReference>
<comment type="caution">
    <text evidence="2">The sequence shown here is derived from an EMBL/GenBank/DDBJ whole genome shotgun (WGS) entry which is preliminary data.</text>
</comment>
<accession>A0A8X6H8F3</accession>
<dbReference type="InterPro" id="IPR000073">
    <property type="entry name" value="AB_hydrolase_1"/>
</dbReference>
<evidence type="ECO:0000313" key="3">
    <source>
        <dbReference type="Proteomes" id="UP000887116"/>
    </source>
</evidence>
<dbReference type="AlphaFoldDB" id="A0A8X6H8F3"/>
<proteinExistence type="predicted"/>
<gene>
    <name evidence="2" type="primary">AVEN_74398_1</name>
    <name evidence="2" type="ORF">TNCT_307271</name>
</gene>
<reference evidence="2" key="1">
    <citation type="submission" date="2020-07" db="EMBL/GenBank/DDBJ databases">
        <title>Multicomponent nature underlies the extraordinary mechanical properties of spider dragline silk.</title>
        <authorList>
            <person name="Kono N."/>
            <person name="Nakamura H."/>
            <person name="Mori M."/>
            <person name="Yoshida Y."/>
            <person name="Ohtoshi R."/>
            <person name="Malay A.D."/>
            <person name="Moran D.A.P."/>
            <person name="Tomita M."/>
            <person name="Numata K."/>
            <person name="Arakawa K."/>
        </authorList>
    </citation>
    <scope>NUCLEOTIDE SEQUENCE</scope>
</reference>
<dbReference type="EMBL" id="BMAO01027659">
    <property type="protein sequence ID" value="GFR18748.1"/>
    <property type="molecule type" value="Genomic_DNA"/>
</dbReference>
<evidence type="ECO:0000313" key="2">
    <source>
        <dbReference type="EMBL" id="GFR18748.1"/>
    </source>
</evidence>
<dbReference type="Gene3D" id="3.40.50.1820">
    <property type="entry name" value="alpha/beta hydrolase"/>
    <property type="match status" value="1"/>
</dbReference>
<keyword evidence="3" id="KW-1185">Reference proteome</keyword>